<feature type="chain" id="PRO_5032628006" description="Sensor domain-containing protein" evidence="1">
    <location>
        <begin position="24"/>
        <end position="200"/>
    </location>
</feature>
<evidence type="ECO:0000313" key="2">
    <source>
        <dbReference type="EMBL" id="MBB5867869.1"/>
    </source>
</evidence>
<gene>
    <name evidence="2" type="ORF">F4553_001248</name>
</gene>
<dbReference type="RefSeq" id="WP_184833351.1">
    <property type="nucleotide sequence ID" value="NZ_JACHMN010000002.1"/>
</dbReference>
<accession>A0A841BKZ8</accession>
<reference evidence="2 3" key="1">
    <citation type="submission" date="2020-08" db="EMBL/GenBank/DDBJ databases">
        <title>Sequencing the genomes of 1000 actinobacteria strains.</title>
        <authorList>
            <person name="Klenk H.-P."/>
        </authorList>
    </citation>
    <scope>NUCLEOTIDE SEQUENCE [LARGE SCALE GENOMIC DNA]</scope>
    <source>
        <strain evidence="2 3">DSM 45362</strain>
    </source>
</reference>
<protein>
    <recommendedName>
        <fullName evidence="4">Sensor domain-containing protein</fullName>
    </recommendedName>
</protein>
<name>A0A841BKZ8_9ACTN</name>
<evidence type="ECO:0000256" key="1">
    <source>
        <dbReference type="SAM" id="SignalP"/>
    </source>
</evidence>
<evidence type="ECO:0008006" key="4">
    <source>
        <dbReference type="Google" id="ProtNLM"/>
    </source>
</evidence>
<organism evidence="2 3">
    <name type="scientific">Allocatelliglobosispora scoriae</name>
    <dbReference type="NCBI Taxonomy" id="643052"/>
    <lineage>
        <taxon>Bacteria</taxon>
        <taxon>Bacillati</taxon>
        <taxon>Actinomycetota</taxon>
        <taxon>Actinomycetes</taxon>
        <taxon>Micromonosporales</taxon>
        <taxon>Micromonosporaceae</taxon>
        <taxon>Allocatelliglobosispora</taxon>
    </lineage>
</organism>
<keyword evidence="3" id="KW-1185">Reference proteome</keyword>
<dbReference type="AlphaFoldDB" id="A0A841BKZ8"/>
<keyword evidence="1" id="KW-0732">Signal</keyword>
<proteinExistence type="predicted"/>
<sequence>MRIVLTLGITAVFAAAAPAMASAAEQAPTREQLKRMLLTPGELAPLTKTTWTVQPALAGDSPASTTGCTGLDTAVLASNTGLVDSGPFDFLAANGDLIEQNIAYDPDSAAHVKQLAAAITDCPAMTFDGMSVPIKTMPIGTNPDRIAAFRVYIDGVSRSVVLTASHGDYVVELIASDHNFDEAYYQGLLSAAFAKVDSVR</sequence>
<evidence type="ECO:0000313" key="3">
    <source>
        <dbReference type="Proteomes" id="UP000587527"/>
    </source>
</evidence>
<dbReference type="EMBL" id="JACHMN010000002">
    <property type="protein sequence ID" value="MBB5867869.1"/>
    <property type="molecule type" value="Genomic_DNA"/>
</dbReference>
<dbReference type="Proteomes" id="UP000587527">
    <property type="component" value="Unassembled WGS sequence"/>
</dbReference>
<comment type="caution">
    <text evidence="2">The sequence shown here is derived from an EMBL/GenBank/DDBJ whole genome shotgun (WGS) entry which is preliminary data.</text>
</comment>
<feature type="signal peptide" evidence="1">
    <location>
        <begin position="1"/>
        <end position="23"/>
    </location>
</feature>